<dbReference type="AlphaFoldDB" id="A0ABD6ABZ2"/>
<feature type="region of interest" description="Disordered" evidence="1">
    <location>
        <begin position="332"/>
        <end position="383"/>
    </location>
</feature>
<organism evidence="3 4">
    <name type="scientific">Halomarina halobia</name>
    <dbReference type="NCBI Taxonomy" id="3033386"/>
    <lineage>
        <taxon>Archaea</taxon>
        <taxon>Methanobacteriati</taxon>
        <taxon>Methanobacteriota</taxon>
        <taxon>Stenosarchaea group</taxon>
        <taxon>Halobacteria</taxon>
        <taxon>Halobacteriales</taxon>
        <taxon>Natronomonadaceae</taxon>
        <taxon>Halomarina</taxon>
    </lineage>
</organism>
<dbReference type="Pfam" id="PF14321">
    <property type="entry name" value="DUF4382"/>
    <property type="match status" value="1"/>
</dbReference>
<reference evidence="3 4" key="1">
    <citation type="journal article" date="2019" name="Int. J. Syst. Evol. Microbiol.">
        <title>The Global Catalogue of Microorganisms (GCM) 10K type strain sequencing project: providing services to taxonomists for standard genome sequencing and annotation.</title>
        <authorList>
            <consortium name="The Broad Institute Genomics Platform"/>
            <consortium name="The Broad Institute Genome Sequencing Center for Infectious Disease"/>
            <person name="Wu L."/>
            <person name="Ma J."/>
        </authorList>
    </citation>
    <scope>NUCLEOTIDE SEQUENCE [LARGE SCALE GENOMIC DNA]</scope>
    <source>
        <strain evidence="3 4">PSR21</strain>
    </source>
</reference>
<name>A0ABD6ABZ2_9EURY</name>
<keyword evidence="4" id="KW-1185">Reference proteome</keyword>
<dbReference type="RefSeq" id="WP_276303324.1">
    <property type="nucleotide sequence ID" value="NZ_CP119992.1"/>
</dbReference>
<feature type="compositionally biased region" description="Gly residues" evidence="1">
    <location>
        <begin position="332"/>
        <end position="341"/>
    </location>
</feature>
<evidence type="ECO:0000313" key="3">
    <source>
        <dbReference type="EMBL" id="MFC7317428.1"/>
    </source>
</evidence>
<feature type="region of interest" description="Disordered" evidence="1">
    <location>
        <begin position="84"/>
        <end position="120"/>
    </location>
</feature>
<evidence type="ECO:0000313" key="4">
    <source>
        <dbReference type="Proteomes" id="UP001596547"/>
    </source>
</evidence>
<proteinExistence type="predicted"/>
<dbReference type="EMBL" id="JBHTBF010000002">
    <property type="protein sequence ID" value="MFC7317428.1"/>
    <property type="molecule type" value="Genomic_DNA"/>
</dbReference>
<gene>
    <name evidence="3" type="ORF">ACFQPE_11605</name>
</gene>
<dbReference type="PROSITE" id="PS51257">
    <property type="entry name" value="PROKAR_LIPOPROTEIN"/>
    <property type="match status" value="1"/>
</dbReference>
<evidence type="ECO:0000256" key="1">
    <source>
        <dbReference type="SAM" id="MobiDB-lite"/>
    </source>
</evidence>
<dbReference type="InterPro" id="IPR025491">
    <property type="entry name" value="DUF4382"/>
</dbReference>
<dbReference type="GeneID" id="79315902"/>
<feature type="compositionally biased region" description="Low complexity" evidence="1">
    <location>
        <begin position="342"/>
        <end position="365"/>
    </location>
</feature>
<feature type="compositionally biased region" description="Low complexity" evidence="1">
    <location>
        <begin position="89"/>
        <end position="108"/>
    </location>
</feature>
<accession>A0ABD6ABZ2</accession>
<sequence length="383" mass="37943">MNSTRSAVLLVGLVVLAGCLSGTPLTSGTSDDTDRGDAARTGTVNVYVSDQPNAIEAFSHLNVTITEVGLRTAGDADVEANVSGNASMNASSDGNATAANASGNGSAEIDGEADAEAEADGEWRTYDVDDRRVDLTELLGANATLLGNVSVPEGTYTGVYVEVSEVNGTLKGGERVNVKLPSDRLRVHDRFTVGGEGESEVDFVFDMTVFEAGGSGKYVLKPVAEESGVDQPFRAVATADAGVRARFVGPVEAGERATVKVTGPGGPVAEAAVYVNGERAGTTGGDGTVTVVLPDGERSVNLRVETRGSGEATATTSLDLAVRFGVGGDAAGGAAGSGGASGDDASAGAGASANAGTSAGANGSGESDAEVGADANATVSVGT</sequence>
<feature type="domain" description="DUF4382" evidence="2">
    <location>
        <begin position="41"/>
        <end position="222"/>
    </location>
</feature>
<evidence type="ECO:0000259" key="2">
    <source>
        <dbReference type="Pfam" id="PF14321"/>
    </source>
</evidence>
<feature type="compositionally biased region" description="Acidic residues" evidence="1">
    <location>
        <begin position="109"/>
        <end position="120"/>
    </location>
</feature>
<protein>
    <submittedName>
        <fullName evidence="3">DUF4382 domain-containing protein</fullName>
    </submittedName>
</protein>
<dbReference type="Proteomes" id="UP001596547">
    <property type="component" value="Unassembled WGS sequence"/>
</dbReference>
<comment type="caution">
    <text evidence="3">The sequence shown here is derived from an EMBL/GenBank/DDBJ whole genome shotgun (WGS) entry which is preliminary data.</text>
</comment>